<reference evidence="2" key="1">
    <citation type="journal article" date="2023" name="GigaByte">
        <title>Genome assembly of the bearded iris, Iris pallida Lam.</title>
        <authorList>
            <person name="Bruccoleri R.E."/>
            <person name="Oakeley E.J."/>
            <person name="Faust A.M.E."/>
            <person name="Altorfer M."/>
            <person name="Dessus-Babus S."/>
            <person name="Burckhardt D."/>
            <person name="Oertli M."/>
            <person name="Naumann U."/>
            <person name="Petersen F."/>
            <person name="Wong J."/>
        </authorList>
    </citation>
    <scope>NUCLEOTIDE SEQUENCE</scope>
    <source>
        <strain evidence="2">GSM-AAB239-AS_SAM_17_03QT</strain>
    </source>
</reference>
<keyword evidence="3" id="KW-1185">Reference proteome</keyword>
<dbReference type="EMBL" id="JANAVB010044419">
    <property type="protein sequence ID" value="KAJ6791500.1"/>
    <property type="molecule type" value="Genomic_DNA"/>
</dbReference>
<name>A0AAX6DI87_IRIPA</name>
<evidence type="ECO:0000256" key="1">
    <source>
        <dbReference type="SAM" id="Phobius"/>
    </source>
</evidence>
<keyword evidence="1" id="KW-0812">Transmembrane</keyword>
<comment type="caution">
    <text evidence="2">The sequence shown here is derived from an EMBL/GenBank/DDBJ whole genome shotgun (WGS) entry which is preliminary data.</text>
</comment>
<keyword evidence="1" id="KW-1133">Transmembrane helix</keyword>
<evidence type="ECO:0000313" key="3">
    <source>
        <dbReference type="Proteomes" id="UP001140949"/>
    </source>
</evidence>
<dbReference type="Proteomes" id="UP001140949">
    <property type="component" value="Unassembled WGS sequence"/>
</dbReference>
<dbReference type="AlphaFoldDB" id="A0AAX6DI87"/>
<evidence type="ECO:0000313" key="2">
    <source>
        <dbReference type="EMBL" id="KAJ6791500.1"/>
    </source>
</evidence>
<protein>
    <submittedName>
        <fullName evidence="2">Uncharacterized protein</fullName>
    </submittedName>
</protein>
<accession>A0AAX6DI87</accession>
<proteinExistence type="predicted"/>
<organism evidence="2 3">
    <name type="scientific">Iris pallida</name>
    <name type="common">Sweet iris</name>
    <dbReference type="NCBI Taxonomy" id="29817"/>
    <lineage>
        <taxon>Eukaryota</taxon>
        <taxon>Viridiplantae</taxon>
        <taxon>Streptophyta</taxon>
        <taxon>Embryophyta</taxon>
        <taxon>Tracheophyta</taxon>
        <taxon>Spermatophyta</taxon>
        <taxon>Magnoliopsida</taxon>
        <taxon>Liliopsida</taxon>
        <taxon>Asparagales</taxon>
        <taxon>Iridaceae</taxon>
        <taxon>Iridoideae</taxon>
        <taxon>Irideae</taxon>
        <taxon>Iris</taxon>
    </lineage>
</organism>
<keyword evidence="1" id="KW-0472">Membrane</keyword>
<sequence>MLRLSFSFSVDISLCAVCSFSLDIPYVLCVHFLLGWLFLWDVVVVSLVWDILLGVERYRLCG</sequence>
<feature type="transmembrane region" description="Helical" evidence="1">
    <location>
        <begin position="25"/>
        <end position="49"/>
    </location>
</feature>
<gene>
    <name evidence="2" type="ORF">M6B38_245135</name>
</gene>
<reference evidence="2" key="2">
    <citation type="submission" date="2023-04" db="EMBL/GenBank/DDBJ databases">
        <authorList>
            <person name="Bruccoleri R.E."/>
            <person name="Oakeley E.J."/>
            <person name="Faust A.-M."/>
            <person name="Dessus-Babus S."/>
            <person name="Altorfer M."/>
            <person name="Burckhardt D."/>
            <person name="Oertli M."/>
            <person name="Naumann U."/>
            <person name="Petersen F."/>
            <person name="Wong J."/>
        </authorList>
    </citation>
    <scope>NUCLEOTIDE SEQUENCE</scope>
    <source>
        <strain evidence="2">GSM-AAB239-AS_SAM_17_03QT</strain>
        <tissue evidence="2">Leaf</tissue>
    </source>
</reference>